<dbReference type="AlphaFoldDB" id="A0A099F6M9"/>
<dbReference type="Gene3D" id="1.10.8.60">
    <property type="match status" value="2"/>
</dbReference>
<dbReference type="GO" id="GO:0008233">
    <property type="term" value="F:peptidase activity"/>
    <property type="evidence" value="ECO:0007669"/>
    <property type="project" value="UniProtKB-KW"/>
</dbReference>
<dbReference type="GO" id="GO:0034605">
    <property type="term" value="P:cellular response to heat"/>
    <property type="evidence" value="ECO:0007669"/>
    <property type="project" value="TreeGrafter"/>
</dbReference>
<dbReference type="InterPro" id="IPR004176">
    <property type="entry name" value="Clp_R_N"/>
</dbReference>
<dbReference type="eggNOG" id="COG0542">
    <property type="taxonomic scope" value="Bacteria"/>
</dbReference>
<dbReference type="PANTHER" id="PTHR11638:SF111">
    <property type="entry name" value="ATP-DEPENDENT CLP PROTEASE ATP-BINDING SUBUNIT CLPA"/>
    <property type="match status" value="1"/>
</dbReference>
<dbReference type="EMBL" id="FOJO01000001">
    <property type="protein sequence ID" value="SFA38793.1"/>
    <property type="molecule type" value="Genomic_DNA"/>
</dbReference>
<feature type="region of interest" description="Disordered" evidence="8">
    <location>
        <begin position="150"/>
        <end position="172"/>
    </location>
</feature>
<reference evidence="11 13" key="3">
    <citation type="submission" date="2016-10" db="EMBL/GenBank/DDBJ databases">
        <authorList>
            <person name="de Groot N.N."/>
        </authorList>
    </citation>
    <scope>NUCLEOTIDE SEQUENCE [LARGE SCALE GENOMIC DNA]</scope>
    <source>
        <strain evidence="11 13">CGMCC 1.6117</strain>
    </source>
</reference>
<dbReference type="EMBL" id="JRKN01000002">
    <property type="protein sequence ID" value="KGJ06375.1"/>
    <property type="molecule type" value="Genomic_DNA"/>
</dbReference>
<dbReference type="InterPro" id="IPR018368">
    <property type="entry name" value="ClpA/B_CS1"/>
</dbReference>
<evidence type="ECO:0000313" key="13">
    <source>
        <dbReference type="Proteomes" id="UP000182312"/>
    </source>
</evidence>
<dbReference type="InterPro" id="IPR019489">
    <property type="entry name" value="Clp_ATPase_C"/>
</dbReference>
<dbReference type="InterPro" id="IPR050130">
    <property type="entry name" value="ClpA_ClpB"/>
</dbReference>
<dbReference type="GO" id="GO:0016887">
    <property type="term" value="F:ATP hydrolysis activity"/>
    <property type="evidence" value="ECO:0007669"/>
    <property type="project" value="InterPro"/>
</dbReference>
<dbReference type="STRING" id="376733.SAMN04487972_101188"/>
<dbReference type="InterPro" id="IPR041546">
    <property type="entry name" value="ClpA/ClpB_AAA_lid"/>
</dbReference>
<dbReference type="GO" id="GO:0006508">
    <property type="term" value="P:proteolysis"/>
    <property type="evidence" value="ECO:0007669"/>
    <property type="project" value="UniProtKB-KW"/>
</dbReference>
<dbReference type="Gene3D" id="1.10.1780.10">
    <property type="entry name" value="Clp, N-terminal domain"/>
    <property type="match status" value="1"/>
</dbReference>
<dbReference type="CDD" id="cd00009">
    <property type="entry name" value="AAA"/>
    <property type="match status" value="1"/>
</dbReference>
<evidence type="ECO:0000313" key="10">
    <source>
        <dbReference type="EMBL" id="KGJ06375.1"/>
    </source>
</evidence>
<dbReference type="SUPFAM" id="SSF52540">
    <property type="entry name" value="P-loop containing nucleoside triphosphate hydrolases"/>
    <property type="match status" value="2"/>
</dbReference>
<dbReference type="CDD" id="cd19499">
    <property type="entry name" value="RecA-like_ClpB_Hsp104-like"/>
    <property type="match status" value="1"/>
</dbReference>
<dbReference type="PROSITE" id="PS51903">
    <property type="entry name" value="CLP_R"/>
    <property type="match status" value="1"/>
</dbReference>
<evidence type="ECO:0000256" key="2">
    <source>
        <dbReference type="ARBA" id="ARBA00022737"/>
    </source>
</evidence>
<evidence type="ECO:0000256" key="6">
    <source>
        <dbReference type="PROSITE-ProRule" id="PRU01251"/>
    </source>
</evidence>
<keyword evidence="10" id="KW-0378">Hydrolase</keyword>
<dbReference type="InterPro" id="IPR001270">
    <property type="entry name" value="ClpA/B"/>
</dbReference>
<dbReference type="FunFam" id="3.40.50.300:FF:000025">
    <property type="entry name" value="ATP-dependent Clp protease subunit"/>
    <property type="match status" value="1"/>
</dbReference>
<evidence type="ECO:0000256" key="7">
    <source>
        <dbReference type="RuleBase" id="RU004432"/>
    </source>
</evidence>
<dbReference type="SUPFAM" id="SSF81923">
    <property type="entry name" value="Double Clp-N motif"/>
    <property type="match status" value="1"/>
</dbReference>
<evidence type="ECO:0000256" key="8">
    <source>
        <dbReference type="SAM" id="MobiDB-lite"/>
    </source>
</evidence>
<keyword evidence="10" id="KW-0645">Protease</keyword>
<dbReference type="FunFam" id="3.40.50.300:FF:000010">
    <property type="entry name" value="Chaperone clpB 1, putative"/>
    <property type="match status" value="1"/>
</dbReference>
<dbReference type="GO" id="GO:0005524">
    <property type="term" value="F:ATP binding"/>
    <property type="evidence" value="ECO:0007669"/>
    <property type="project" value="UniProtKB-KW"/>
</dbReference>
<dbReference type="NCBIfam" id="TIGR02639">
    <property type="entry name" value="ClpA"/>
    <property type="match status" value="1"/>
</dbReference>
<keyword evidence="12" id="KW-1185">Reference proteome</keyword>
<dbReference type="InterPro" id="IPR027417">
    <property type="entry name" value="P-loop_NTPase"/>
</dbReference>
<dbReference type="RefSeq" id="WP_036738275.1">
    <property type="nucleotide sequence ID" value="NZ_FOJO01000001.1"/>
</dbReference>
<dbReference type="OrthoDB" id="9803641at2"/>
<reference evidence="10 12" key="2">
    <citation type="submission" date="2014-10" db="EMBL/GenBank/DDBJ databases">
        <title>Paracoccus sanguinis sp. nov., isolated from clinical specimens of New York State patients.</title>
        <authorList>
            <person name="Mingle L.A."/>
            <person name="Cole J.A."/>
            <person name="Lapierre P."/>
            <person name="Musser K.A."/>
        </authorList>
    </citation>
    <scope>NUCLEOTIDE SEQUENCE [LARGE SCALE GENOMIC DNA]</scope>
    <source>
        <strain evidence="10 12">JCM 14014</strain>
    </source>
</reference>
<dbReference type="Pfam" id="PF00004">
    <property type="entry name" value="AAA"/>
    <property type="match status" value="1"/>
</dbReference>
<dbReference type="Pfam" id="PF17871">
    <property type="entry name" value="AAA_lid_9"/>
    <property type="match status" value="1"/>
</dbReference>
<keyword evidence="3 7" id="KW-0547">Nucleotide-binding</keyword>
<dbReference type="GO" id="GO:0005737">
    <property type="term" value="C:cytoplasm"/>
    <property type="evidence" value="ECO:0007669"/>
    <property type="project" value="TreeGrafter"/>
</dbReference>
<keyword evidence="2 6" id="KW-0677">Repeat</keyword>
<evidence type="ECO:0000313" key="11">
    <source>
        <dbReference type="EMBL" id="SFA38793.1"/>
    </source>
</evidence>
<dbReference type="Pfam" id="PF10431">
    <property type="entry name" value="ClpB_D2-small"/>
    <property type="match status" value="1"/>
</dbReference>
<dbReference type="Proteomes" id="UP000182312">
    <property type="component" value="Unassembled WGS sequence"/>
</dbReference>
<proteinExistence type="inferred from homology"/>
<dbReference type="Pfam" id="PF02861">
    <property type="entry name" value="Clp_N"/>
    <property type="match status" value="1"/>
</dbReference>
<sequence length="773" mass="84806">MPSFSTSLEQAIHAALALANEHHHELATLEHLLLALTEEPDAIKVMQACNVDLDELRRLLVEFIEDDLSTLITDVEGSEAVPTAAFQRVIQRAAIHVQSSGRTEVTGANVLVAIFAERESNAAFFLQELDMTRYDAVNFIAHGVAKNPSFSENRTVQGSDQPAEQAQAEQEQAKSESALSKYCVDLNNKAVKGDVDPLIGRADEVERCIQVLCRRRKNNPLLVGDPGVGKTAIAEGLALKITRGETPDVLSGSTIFSLDMGALLAGTRYRGDFEERLKAVVKELEEHPDAILFIDEIHTVIGAGATSGGAMDASNLLKPALAGGKLRCMGSTTYKEFRQHFEKDRALSRRFQKIDVNEPTVPDTIKILMGLKPSFEKHHDLRYTNDAIKTAVELSARYIHDRKLPDKAIDVIDEAGAAQHLVAESKRRKTIGPKEIEAVVAKIARIPPKNVSKDDASVLKDLEATLKRLVFGQDAAIEALASSIKLARAGLREPEKPIGNYLFAGPTGVGKTEVAKQLAASLGVELLRFDMSEYMEKHAVSRLIGAPPGYVGFDQGGLLTDGIDQHPHCVLLLDEIEKAHPDVYNILLQVMDNGKLTDHNGRQVDFRNVILIMTSNAGAADQAKAAFGFGRDRREGEDTAAIERTFTPEFRNRLDAVISFSPLSRETIVQVVEKFVLQLEAQLIDRGVHIELTPEAAEWLAEKGYDDRMGARPLGRVIQETIKKPLAEELLFGRLTKGGVVRVRIEEDRPIFDITGPDTPRISNSKPPLLTAD</sequence>
<reference evidence="10 12" key="1">
    <citation type="submission" date="2014-09" db="EMBL/GenBank/DDBJ databases">
        <authorList>
            <person name="McGinnis J.M."/>
            <person name="Wolfgang W.J."/>
        </authorList>
    </citation>
    <scope>NUCLEOTIDE SEQUENCE [LARGE SCALE GENOMIC DNA]</scope>
    <source>
        <strain evidence="10 12">JCM 14014</strain>
    </source>
</reference>
<dbReference type="InterPro" id="IPR003959">
    <property type="entry name" value="ATPase_AAA_core"/>
</dbReference>
<dbReference type="Pfam" id="PF07724">
    <property type="entry name" value="AAA_2"/>
    <property type="match status" value="1"/>
</dbReference>
<protein>
    <submittedName>
        <fullName evidence="11">ATP-dependent Clp protease ATP-binding subunit ClpA</fullName>
    </submittedName>
    <submittedName>
        <fullName evidence="10">Clp protease ClpX</fullName>
    </submittedName>
</protein>
<dbReference type="SMART" id="SM01086">
    <property type="entry name" value="ClpB_D2-small"/>
    <property type="match status" value="1"/>
</dbReference>
<dbReference type="PROSITE" id="PS00871">
    <property type="entry name" value="CLPAB_2"/>
    <property type="match status" value="1"/>
</dbReference>
<keyword evidence="5 7" id="KW-0143">Chaperone</keyword>
<evidence type="ECO:0000256" key="3">
    <source>
        <dbReference type="ARBA" id="ARBA00022741"/>
    </source>
</evidence>
<gene>
    <name evidence="10" type="primary">clpA</name>
    <name evidence="10" type="ORF">IT41_01650</name>
    <name evidence="11" type="ORF">SAMN04487972_101188</name>
</gene>
<dbReference type="InterPro" id="IPR036628">
    <property type="entry name" value="Clp_N_dom_sf"/>
</dbReference>
<accession>A0A099F6M9</accession>
<feature type="compositionally biased region" description="Low complexity" evidence="8">
    <location>
        <begin position="159"/>
        <end position="172"/>
    </location>
</feature>
<evidence type="ECO:0000313" key="12">
    <source>
        <dbReference type="Proteomes" id="UP000029846"/>
    </source>
</evidence>
<evidence type="ECO:0000259" key="9">
    <source>
        <dbReference type="PROSITE" id="PS51903"/>
    </source>
</evidence>
<dbReference type="Gene3D" id="3.40.50.300">
    <property type="entry name" value="P-loop containing nucleotide triphosphate hydrolases"/>
    <property type="match status" value="2"/>
</dbReference>
<evidence type="ECO:0000256" key="5">
    <source>
        <dbReference type="ARBA" id="ARBA00023186"/>
    </source>
</evidence>
<name>A0A099F6M9_9RHOB</name>
<dbReference type="InterPro" id="IPR013461">
    <property type="entry name" value="ClpA"/>
</dbReference>
<dbReference type="PRINTS" id="PR00300">
    <property type="entry name" value="CLPPROTEASEA"/>
</dbReference>
<dbReference type="GO" id="GO:0043335">
    <property type="term" value="P:protein unfolding"/>
    <property type="evidence" value="ECO:0007669"/>
    <property type="project" value="InterPro"/>
</dbReference>
<dbReference type="InterPro" id="IPR003593">
    <property type="entry name" value="AAA+_ATPase"/>
</dbReference>
<comment type="similarity">
    <text evidence="1 7">Belongs to the ClpA/ClpB family.</text>
</comment>
<dbReference type="Proteomes" id="UP000029846">
    <property type="component" value="Unassembled WGS sequence"/>
</dbReference>
<evidence type="ECO:0000256" key="1">
    <source>
        <dbReference type="ARBA" id="ARBA00008675"/>
    </source>
</evidence>
<dbReference type="SMART" id="SM00382">
    <property type="entry name" value="AAA"/>
    <property type="match status" value="2"/>
</dbReference>
<dbReference type="PANTHER" id="PTHR11638">
    <property type="entry name" value="ATP-DEPENDENT CLP PROTEASE"/>
    <property type="match status" value="1"/>
</dbReference>
<organism evidence="10 12">
    <name type="scientific">Paracoccus halophilus</name>
    <dbReference type="NCBI Taxonomy" id="376733"/>
    <lineage>
        <taxon>Bacteria</taxon>
        <taxon>Pseudomonadati</taxon>
        <taxon>Pseudomonadota</taxon>
        <taxon>Alphaproteobacteria</taxon>
        <taxon>Rhodobacterales</taxon>
        <taxon>Paracoccaceae</taxon>
        <taxon>Paracoccus</taxon>
    </lineage>
</organism>
<dbReference type="PROSITE" id="PS00870">
    <property type="entry name" value="CLPAB_1"/>
    <property type="match status" value="1"/>
</dbReference>
<evidence type="ECO:0000256" key="4">
    <source>
        <dbReference type="ARBA" id="ARBA00022840"/>
    </source>
</evidence>
<keyword evidence="4 7" id="KW-0067">ATP-binding</keyword>
<feature type="domain" description="Clp R" evidence="9">
    <location>
        <begin position="1"/>
        <end position="147"/>
    </location>
</feature>
<dbReference type="InterPro" id="IPR028299">
    <property type="entry name" value="ClpA/B_CS2"/>
</dbReference>